<dbReference type="SMART" id="SM00355">
    <property type="entry name" value="ZnF_C2H2"/>
    <property type="match status" value="5"/>
</dbReference>
<evidence type="ECO:0000313" key="10">
    <source>
        <dbReference type="EMBL" id="KAF1834566.1"/>
    </source>
</evidence>
<feature type="region of interest" description="Disordered" evidence="8">
    <location>
        <begin position="346"/>
        <end position="435"/>
    </location>
</feature>
<comment type="subcellular location">
    <subcellularLocation>
        <location evidence="1">Nucleus</location>
    </subcellularLocation>
</comment>
<name>A0A6A5KG02_9PLEO</name>
<evidence type="ECO:0000256" key="4">
    <source>
        <dbReference type="ARBA" id="ARBA00022801"/>
    </source>
</evidence>
<dbReference type="InterPro" id="IPR047021">
    <property type="entry name" value="REXO1/3/4-like"/>
</dbReference>
<evidence type="ECO:0000256" key="5">
    <source>
        <dbReference type="ARBA" id="ARBA00022839"/>
    </source>
</evidence>
<dbReference type="InterPro" id="IPR012337">
    <property type="entry name" value="RNaseH-like_sf"/>
</dbReference>
<dbReference type="Gene3D" id="3.30.420.10">
    <property type="entry name" value="Ribonuclease H-like superfamily/Ribonuclease H"/>
    <property type="match status" value="1"/>
</dbReference>
<sequence>MARHKPVYHCAICGSTFKTKDALGSHTANHADSSTSTHACPGCEWTFNDSHALEVHMAQAGHGTLAGPSAASTMAVYCDRCQNDFSSQKQFNDHRSNMDSHCADWRHTPPKKKKNKNKTKPQQQQQQQQAPHLGRNGLDAPNKQVTAVLNHPDDADFSDTPSDTSDGGKYCRVCEKTFNSQGHYNNHMLGCTPVVSSSKAQSAASKRNKVQQAITSAREQCVPLAVNYMVPEGPRSLAAGSRPMPTQTVIMNTRPPLQQQQQKPSKSTLAPPQGQSTPKVQPQTVPSVAPEAPSVFICNVDNCRKVCRSAPGLAQHKIDVHGIGGQKLDMTGRDTWMLGQRERERLKSCGLLQQPSGSPRGRGGRGGRTQSTSRPFARPACPSPPGAQPYTLPPIPPSRRAPPVARPSPAAHPPPTTRPRPAARPPPVPTSSNMGGAAEMEQAMQVQGQILPLLIQSDIFIKHDGKMNVCGIDWVRIAVSKQKEVFGTLDGMCHLPKILQCEYLPAPKAFKDEYTASYPYADFKPSPTRDLAKPGLGVVALSCSKVVLADGREEVVKIAAVDLVTCRILMNHLVCTDPQAEVIDWRLSVTGMFSWRDMEGARQAGYKVFKGWSAARSALWKWVDKDTIIVGHNLRSDLDALRIVHGRAVDIAKIVEKAANGPLNKTQLGLDSLSRDYPSISLKSDPEYGRDVLMNALAVREFALWSIKNQGQLRKVARQRSVEFQVAMPKAAAAV</sequence>
<evidence type="ECO:0000256" key="1">
    <source>
        <dbReference type="ARBA" id="ARBA00004123"/>
    </source>
</evidence>
<feature type="domain" description="C2H2-type" evidence="9">
    <location>
        <begin position="8"/>
        <end position="35"/>
    </location>
</feature>
<keyword evidence="4" id="KW-0378">Hydrolase</keyword>
<protein>
    <recommendedName>
        <fullName evidence="9">C2H2-type domain-containing protein</fullName>
    </recommendedName>
</protein>
<proteinExistence type="inferred from homology"/>
<dbReference type="PANTHER" id="PTHR12801:SF115">
    <property type="entry name" value="FI18136P1-RELATED"/>
    <property type="match status" value="1"/>
</dbReference>
<feature type="compositionally biased region" description="Pro residues" evidence="8">
    <location>
        <begin position="381"/>
        <end position="429"/>
    </location>
</feature>
<dbReference type="GO" id="GO:0005634">
    <property type="term" value="C:nucleus"/>
    <property type="evidence" value="ECO:0007669"/>
    <property type="project" value="UniProtKB-SubCell"/>
</dbReference>
<dbReference type="InterPro" id="IPR036397">
    <property type="entry name" value="RNaseH_sf"/>
</dbReference>
<evidence type="ECO:0000256" key="6">
    <source>
        <dbReference type="ARBA" id="ARBA00023242"/>
    </source>
</evidence>
<accession>A0A6A5KG02</accession>
<feature type="compositionally biased region" description="Low complexity" evidence="8">
    <location>
        <begin position="120"/>
        <end position="129"/>
    </location>
</feature>
<evidence type="ECO:0000256" key="2">
    <source>
        <dbReference type="ARBA" id="ARBA00006357"/>
    </source>
</evidence>
<dbReference type="Proteomes" id="UP000800040">
    <property type="component" value="Unassembled WGS sequence"/>
</dbReference>
<dbReference type="Pfam" id="PF00096">
    <property type="entry name" value="zf-C2H2"/>
    <property type="match status" value="1"/>
</dbReference>
<keyword evidence="7" id="KW-0862">Zinc</keyword>
<keyword evidence="5" id="KW-0269">Exonuclease</keyword>
<comment type="similarity">
    <text evidence="2">Belongs to the REXO1/REXO3 family.</text>
</comment>
<organism evidence="10 11">
    <name type="scientific">Decorospora gaudefroyi</name>
    <dbReference type="NCBI Taxonomy" id="184978"/>
    <lineage>
        <taxon>Eukaryota</taxon>
        <taxon>Fungi</taxon>
        <taxon>Dikarya</taxon>
        <taxon>Ascomycota</taxon>
        <taxon>Pezizomycotina</taxon>
        <taxon>Dothideomycetes</taxon>
        <taxon>Pleosporomycetidae</taxon>
        <taxon>Pleosporales</taxon>
        <taxon>Pleosporineae</taxon>
        <taxon>Pleosporaceae</taxon>
        <taxon>Decorospora</taxon>
    </lineage>
</organism>
<dbReference type="EMBL" id="ML975300">
    <property type="protein sequence ID" value="KAF1834566.1"/>
    <property type="molecule type" value="Genomic_DNA"/>
</dbReference>
<gene>
    <name evidence="10" type="ORF">BDW02DRAFT_568951</name>
</gene>
<dbReference type="GO" id="GO:0004527">
    <property type="term" value="F:exonuclease activity"/>
    <property type="evidence" value="ECO:0007669"/>
    <property type="project" value="UniProtKB-KW"/>
</dbReference>
<feature type="compositionally biased region" description="Basic residues" evidence="8">
    <location>
        <begin position="108"/>
        <end position="119"/>
    </location>
</feature>
<dbReference type="Pfam" id="PF12874">
    <property type="entry name" value="zf-met"/>
    <property type="match status" value="1"/>
</dbReference>
<reference evidence="10" key="1">
    <citation type="submission" date="2020-01" db="EMBL/GenBank/DDBJ databases">
        <authorList>
            <consortium name="DOE Joint Genome Institute"/>
            <person name="Haridas S."/>
            <person name="Albert R."/>
            <person name="Binder M."/>
            <person name="Bloem J."/>
            <person name="Labutti K."/>
            <person name="Salamov A."/>
            <person name="Andreopoulos B."/>
            <person name="Baker S.E."/>
            <person name="Barry K."/>
            <person name="Bills G."/>
            <person name="Bluhm B.H."/>
            <person name="Cannon C."/>
            <person name="Castanera R."/>
            <person name="Culley D.E."/>
            <person name="Daum C."/>
            <person name="Ezra D."/>
            <person name="Gonzalez J.B."/>
            <person name="Henrissat B."/>
            <person name="Kuo A."/>
            <person name="Liang C."/>
            <person name="Lipzen A."/>
            <person name="Lutzoni F."/>
            <person name="Magnuson J."/>
            <person name="Mondo S."/>
            <person name="Nolan M."/>
            <person name="Ohm R."/>
            <person name="Pangilinan J."/>
            <person name="Park H.-J."/>
            <person name="Ramirez L."/>
            <person name="Alfaro M."/>
            <person name="Sun H."/>
            <person name="Tritt A."/>
            <person name="Yoshinaga Y."/>
            <person name="Zwiers L.-H."/>
            <person name="Turgeon B.G."/>
            <person name="Goodwin S.B."/>
            <person name="Spatafora J.W."/>
            <person name="Crous P.W."/>
            <person name="Grigoriev I.V."/>
        </authorList>
    </citation>
    <scope>NUCLEOTIDE SEQUENCE</scope>
    <source>
        <strain evidence="10">P77</strain>
    </source>
</reference>
<feature type="region of interest" description="Disordered" evidence="8">
    <location>
        <begin position="255"/>
        <end position="287"/>
    </location>
</feature>
<keyword evidence="3" id="KW-0540">Nuclease</keyword>
<dbReference type="InterPro" id="IPR036236">
    <property type="entry name" value="Znf_C2H2_sf"/>
</dbReference>
<dbReference type="PROSITE" id="PS00028">
    <property type="entry name" value="ZINC_FINGER_C2H2_1"/>
    <property type="match status" value="3"/>
</dbReference>
<keyword evidence="7" id="KW-0863">Zinc-finger</keyword>
<dbReference type="InterPro" id="IPR013087">
    <property type="entry name" value="Znf_C2H2_type"/>
</dbReference>
<evidence type="ECO:0000256" key="3">
    <source>
        <dbReference type="ARBA" id="ARBA00022722"/>
    </source>
</evidence>
<dbReference type="SUPFAM" id="SSF53098">
    <property type="entry name" value="Ribonuclease H-like"/>
    <property type="match status" value="1"/>
</dbReference>
<dbReference type="PROSITE" id="PS50157">
    <property type="entry name" value="ZINC_FINGER_C2H2_2"/>
    <property type="match status" value="1"/>
</dbReference>
<keyword evidence="11" id="KW-1185">Reference proteome</keyword>
<dbReference type="GO" id="GO:0008270">
    <property type="term" value="F:zinc ion binding"/>
    <property type="evidence" value="ECO:0007669"/>
    <property type="project" value="UniProtKB-KW"/>
</dbReference>
<feature type="compositionally biased region" description="Polar residues" evidence="8">
    <location>
        <begin position="255"/>
        <end position="286"/>
    </location>
</feature>
<dbReference type="PANTHER" id="PTHR12801">
    <property type="entry name" value="RNA EXONUCLEASE REXO1 / RECO3 FAMILY MEMBER-RELATED"/>
    <property type="match status" value="1"/>
</dbReference>
<keyword evidence="6" id="KW-0539">Nucleus</keyword>
<dbReference type="Gene3D" id="3.30.160.60">
    <property type="entry name" value="Classic Zinc Finger"/>
    <property type="match status" value="1"/>
</dbReference>
<evidence type="ECO:0000313" key="11">
    <source>
        <dbReference type="Proteomes" id="UP000800040"/>
    </source>
</evidence>
<dbReference type="SUPFAM" id="SSF57667">
    <property type="entry name" value="beta-beta-alpha zinc fingers"/>
    <property type="match status" value="2"/>
</dbReference>
<keyword evidence="7" id="KW-0479">Metal-binding</keyword>
<feature type="region of interest" description="Disordered" evidence="8">
    <location>
        <begin position="89"/>
        <end position="140"/>
    </location>
</feature>
<dbReference type="OrthoDB" id="16516at2759"/>
<evidence type="ECO:0000256" key="8">
    <source>
        <dbReference type="SAM" id="MobiDB-lite"/>
    </source>
</evidence>
<dbReference type="GO" id="GO:0003676">
    <property type="term" value="F:nucleic acid binding"/>
    <property type="evidence" value="ECO:0007669"/>
    <property type="project" value="InterPro"/>
</dbReference>
<evidence type="ECO:0000256" key="7">
    <source>
        <dbReference type="PROSITE-ProRule" id="PRU00042"/>
    </source>
</evidence>
<feature type="compositionally biased region" description="Basic and acidic residues" evidence="8">
    <location>
        <begin position="91"/>
        <end position="107"/>
    </location>
</feature>
<dbReference type="CDD" id="cd06137">
    <property type="entry name" value="DEDDh_RNase"/>
    <property type="match status" value="1"/>
</dbReference>
<evidence type="ECO:0000259" key="9">
    <source>
        <dbReference type="PROSITE" id="PS50157"/>
    </source>
</evidence>
<dbReference type="AlphaFoldDB" id="A0A6A5KG02"/>